<dbReference type="PIRSF" id="PIRSF036625">
    <property type="entry name" value="GAF_ANTAR"/>
    <property type="match status" value="1"/>
</dbReference>
<comment type="caution">
    <text evidence="7">The sequence shown here is derived from an EMBL/GenBank/DDBJ whole genome shotgun (WGS) entry which is preliminary data.</text>
</comment>
<dbReference type="Proteomes" id="UP001610818">
    <property type="component" value="Unassembled WGS sequence"/>
</dbReference>
<evidence type="ECO:0000256" key="1">
    <source>
        <dbReference type="ARBA" id="ARBA00022679"/>
    </source>
</evidence>
<dbReference type="Gene3D" id="1.10.10.10">
    <property type="entry name" value="Winged helix-like DNA-binding domain superfamily/Winged helix DNA-binding domain"/>
    <property type="match status" value="1"/>
</dbReference>
<dbReference type="SMART" id="SM00065">
    <property type="entry name" value="GAF"/>
    <property type="match status" value="1"/>
</dbReference>
<evidence type="ECO:0000313" key="8">
    <source>
        <dbReference type="Proteomes" id="UP001610818"/>
    </source>
</evidence>
<evidence type="ECO:0000313" key="7">
    <source>
        <dbReference type="EMBL" id="MFH8544312.1"/>
    </source>
</evidence>
<dbReference type="InterPro" id="IPR012074">
    <property type="entry name" value="GAF_ANTAR"/>
</dbReference>
<protein>
    <submittedName>
        <fullName evidence="7">GAF and ANTAR domain-containing protein</fullName>
    </submittedName>
</protein>
<dbReference type="SMART" id="SM01012">
    <property type="entry name" value="ANTAR"/>
    <property type="match status" value="1"/>
</dbReference>
<keyword evidence="4" id="KW-0804">Transcription</keyword>
<dbReference type="PROSITE" id="PS50921">
    <property type="entry name" value="ANTAR"/>
    <property type="match status" value="1"/>
</dbReference>
<dbReference type="InterPro" id="IPR005561">
    <property type="entry name" value="ANTAR"/>
</dbReference>
<evidence type="ECO:0000256" key="4">
    <source>
        <dbReference type="ARBA" id="ARBA00023163"/>
    </source>
</evidence>
<organism evidence="7 8">
    <name type="scientific">Streptomyces longisporoflavus</name>
    <dbReference type="NCBI Taxonomy" id="28044"/>
    <lineage>
        <taxon>Bacteria</taxon>
        <taxon>Bacillati</taxon>
        <taxon>Actinomycetota</taxon>
        <taxon>Actinomycetes</taxon>
        <taxon>Kitasatosporales</taxon>
        <taxon>Streptomycetaceae</taxon>
        <taxon>Streptomyces</taxon>
    </lineage>
</organism>
<keyword evidence="2" id="KW-0418">Kinase</keyword>
<keyword evidence="1" id="KW-0808">Transferase</keyword>
<feature type="compositionally biased region" description="Basic and acidic residues" evidence="5">
    <location>
        <begin position="264"/>
        <end position="276"/>
    </location>
</feature>
<dbReference type="SUPFAM" id="SSF52172">
    <property type="entry name" value="CheY-like"/>
    <property type="match status" value="1"/>
</dbReference>
<evidence type="ECO:0000256" key="3">
    <source>
        <dbReference type="ARBA" id="ARBA00023015"/>
    </source>
</evidence>
<sequence length="276" mass="30324">MPSSHVPASEPPSDNGRPSPPREARITAALIDLADTLVDDFDPAEFLYRVAEHCMDLLDIGDAGVMLAVPEGPLQLVASSSERVRLVELFELDASEGPCYTAYHEAVTVDHAIGPALSLRWPNFNARAHRSGYTSVHATPIRLRGSTIGVLNLFRRVPGPLLRADQDLARALADATAISLLQQTTLDQHRTVRSQLESALTTRTIIEQAKGFLTARHGTDPDASFRRLRAHARHNRLRLVDLSRDIVAGTISLPPPTPRRVRQTPRESLRSESGHE</sequence>
<keyword evidence="3" id="KW-0805">Transcription regulation</keyword>
<dbReference type="Pfam" id="PF03861">
    <property type="entry name" value="ANTAR"/>
    <property type="match status" value="1"/>
</dbReference>
<keyword evidence="8" id="KW-1185">Reference proteome</keyword>
<dbReference type="SUPFAM" id="SSF55781">
    <property type="entry name" value="GAF domain-like"/>
    <property type="match status" value="1"/>
</dbReference>
<reference evidence="7 8" key="1">
    <citation type="submission" date="2024-10" db="EMBL/GenBank/DDBJ databases">
        <title>The Natural Products Discovery Center: Release of the First 8490 Sequenced Strains for Exploring Actinobacteria Biosynthetic Diversity.</title>
        <authorList>
            <person name="Kalkreuter E."/>
            <person name="Kautsar S.A."/>
            <person name="Yang D."/>
            <person name="Bader C.D."/>
            <person name="Teijaro C.N."/>
            <person name="Fluegel L."/>
            <person name="Davis C.M."/>
            <person name="Simpson J.R."/>
            <person name="Lauterbach L."/>
            <person name="Steele A.D."/>
            <person name="Gui C."/>
            <person name="Meng S."/>
            <person name="Li G."/>
            <person name="Viehrig K."/>
            <person name="Ye F."/>
            <person name="Su P."/>
            <person name="Kiefer A.F."/>
            <person name="Nichols A."/>
            <person name="Cepeda A.J."/>
            <person name="Yan W."/>
            <person name="Fan B."/>
            <person name="Jiang Y."/>
            <person name="Adhikari A."/>
            <person name="Zheng C.-J."/>
            <person name="Schuster L."/>
            <person name="Cowan T.M."/>
            <person name="Smanski M.J."/>
            <person name="Chevrette M.G."/>
            <person name="De Carvalho L.P.S."/>
            <person name="Shen B."/>
        </authorList>
    </citation>
    <scope>NUCLEOTIDE SEQUENCE [LARGE SCALE GENOMIC DNA]</scope>
    <source>
        <strain evidence="7 8">NPDC017990</strain>
    </source>
</reference>
<evidence type="ECO:0000259" key="6">
    <source>
        <dbReference type="PROSITE" id="PS50921"/>
    </source>
</evidence>
<dbReference type="InterPro" id="IPR011006">
    <property type="entry name" value="CheY-like_superfamily"/>
</dbReference>
<evidence type="ECO:0000256" key="5">
    <source>
        <dbReference type="SAM" id="MobiDB-lite"/>
    </source>
</evidence>
<dbReference type="InterPro" id="IPR003018">
    <property type="entry name" value="GAF"/>
</dbReference>
<accession>A0ABW7QH81</accession>
<feature type="domain" description="ANTAR" evidence="6">
    <location>
        <begin position="186"/>
        <end position="247"/>
    </location>
</feature>
<name>A0ABW7QH81_9ACTN</name>
<dbReference type="InterPro" id="IPR036388">
    <property type="entry name" value="WH-like_DNA-bd_sf"/>
</dbReference>
<dbReference type="Gene3D" id="3.30.450.40">
    <property type="match status" value="1"/>
</dbReference>
<gene>
    <name evidence="7" type="ORF">ACH4F9_04780</name>
</gene>
<dbReference type="Pfam" id="PF01590">
    <property type="entry name" value="GAF"/>
    <property type="match status" value="1"/>
</dbReference>
<dbReference type="InterPro" id="IPR029016">
    <property type="entry name" value="GAF-like_dom_sf"/>
</dbReference>
<feature type="region of interest" description="Disordered" evidence="5">
    <location>
        <begin position="1"/>
        <end position="22"/>
    </location>
</feature>
<dbReference type="EMBL" id="JBIRGQ010000001">
    <property type="protein sequence ID" value="MFH8544312.1"/>
    <property type="molecule type" value="Genomic_DNA"/>
</dbReference>
<feature type="region of interest" description="Disordered" evidence="5">
    <location>
        <begin position="250"/>
        <end position="276"/>
    </location>
</feature>
<evidence type="ECO:0000256" key="2">
    <source>
        <dbReference type="ARBA" id="ARBA00022777"/>
    </source>
</evidence>
<dbReference type="RefSeq" id="WP_397707881.1">
    <property type="nucleotide sequence ID" value="NZ_JBIRGN010000001.1"/>
</dbReference>
<proteinExistence type="predicted"/>